<proteinExistence type="predicted"/>
<dbReference type="Pfam" id="PF11220">
    <property type="entry name" value="DUF3015"/>
    <property type="match status" value="1"/>
</dbReference>
<dbReference type="InterPro" id="IPR021383">
    <property type="entry name" value="DUF3015"/>
</dbReference>
<evidence type="ECO:0008006" key="2">
    <source>
        <dbReference type="Google" id="ProtNLM"/>
    </source>
</evidence>
<dbReference type="EMBL" id="UINC01000263">
    <property type="protein sequence ID" value="SUZ52225.1"/>
    <property type="molecule type" value="Genomic_DNA"/>
</dbReference>
<gene>
    <name evidence="1" type="ORF">METZ01_LOCUS5079</name>
</gene>
<dbReference type="AlphaFoldDB" id="A0A381NCF2"/>
<sequence length="149" mass="16351">MSWKTILLLTTAVIFGGGNAWACHKGGPMGFANSDPGAFSLDITLSPTYTGASTYGTAGCKDWDYSQHQRNHFLETQWVFLNEDAARGKGKHLTAFAQIMGCSKEQETQFAVLVRNNYSSLFRKTEARSDLLTQFEILISANPELSCSG</sequence>
<reference evidence="1" key="1">
    <citation type="submission" date="2018-05" db="EMBL/GenBank/DDBJ databases">
        <authorList>
            <person name="Lanie J.A."/>
            <person name="Ng W.-L."/>
            <person name="Kazmierczak K.M."/>
            <person name="Andrzejewski T.M."/>
            <person name="Davidsen T.M."/>
            <person name="Wayne K.J."/>
            <person name="Tettelin H."/>
            <person name="Glass J.I."/>
            <person name="Rusch D."/>
            <person name="Podicherti R."/>
            <person name="Tsui H.-C.T."/>
            <person name="Winkler M.E."/>
        </authorList>
    </citation>
    <scope>NUCLEOTIDE SEQUENCE</scope>
</reference>
<protein>
    <recommendedName>
        <fullName evidence="2">DUF3015 domain-containing protein</fullName>
    </recommendedName>
</protein>
<organism evidence="1">
    <name type="scientific">marine metagenome</name>
    <dbReference type="NCBI Taxonomy" id="408172"/>
    <lineage>
        <taxon>unclassified sequences</taxon>
        <taxon>metagenomes</taxon>
        <taxon>ecological metagenomes</taxon>
    </lineage>
</organism>
<evidence type="ECO:0000313" key="1">
    <source>
        <dbReference type="EMBL" id="SUZ52225.1"/>
    </source>
</evidence>
<accession>A0A381NCF2</accession>
<name>A0A381NCF2_9ZZZZ</name>